<comment type="function">
    <text evidence="9">The M ring may be actively involved in energy transduction.</text>
</comment>
<dbReference type="InterPro" id="IPR006182">
    <property type="entry name" value="FliF_N_dom"/>
</dbReference>
<comment type="similarity">
    <text evidence="3 9">Belongs to the FliF family.</text>
</comment>
<evidence type="ECO:0000256" key="7">
    <source>
        <dbReference type="ARBA" id="ARBA00023136"/>
    </source>
</evidence>
<organism evidence="13 14">
    <name type="scientific">Garciella nitratireducens DSM 15102</name>
    <dbReference type="NCBI Taxonomy" id="1121911"/>
    <lineage>
        <taxon>Bacteria</taxon>
        <taxon>Bacillati</taxon>
        <taxon>Bacillota</taxon>
        <taxon>Clostridia</taxon>
        <taxon>Eubacteriales</taxon>
        <taxon>Eubacteriaceae</taxon>
        <taxon>Garciella</taxon>
    </lineage>
</organism>
<keyword evidence="5 10" id="KW-0812">Transmembrane</keyword>
<dbReference type="AlphaFoldDB" id="A0A1T4LDY9"/>
<accession>A0A1T4LDY9</accession>
<evidence type="ECO:0000256" key="8">
    <source>
        <dbReference type="ARBA" id="ARBA00023143"/>
    </source>
</evidence>
<keyword evidence="13" id="KW-0966">Cell projection</keyword>
<dbReference type="EMBL" id="FUWV01000004">
    <property type="protein sequence ID" value="SJZ52955.1"/>
    <property type="molecule type" value="Genomic_DNA"/>
</dbReference>
<reference evidence="13 14" key="1">
    <citation type="submission" date="2017-02" db="EMBL/GenBank/DDBJ databases">
        <authorList>
            <person name="Peterson S.W."/>
        </authorList>
    </citation>
    <scope>NUCLEOTIDE SEQUENCE [LARGE SCALE GENOMIC DNA]</scope>
    <source>
        <strain evidence="13 14">DSM 15102</strain>
    </source>
</reference>
<comment type="subcellular location">
    <subcellularLocation>
        <location evidence="1 9">Bacterial flagellum basal body</location>
    </subcellularLocation>
    <subcellularLocation>
        <location evidence="2">Cell membrane</location>
        <topology evidence="2">Multi-pass membrane protein</topology>
    </subcellularLocation>
</comment>
<evidence type="ECO:0000256" key="5">
    <source>
        <dbReference type="ARBA" id="ARBA00022692"/>
    </source>
</evidence>
<dbReference type="PANTHER" id="PTHR30046">
    <property type="entry name" value="FLAGELLAR M-RING PROTEIN"/>
    <property type="match status" value="1"/>
</dbReference>
<proteinExistence type="inferred from homology"/>
<dbReference type="InterPro" id="IPR000067">
    <property type="entry name" value="FlgMring_FliF"/>
</dbReference>
<dbReference type="PIRSF" id="PIRSF004862">
    <property type="entry name" value="FliF"/>
    <property type="match status" value="1"/>
</dbReference>
<feature type="domain" description="Flagellar M-ring N-terminal" evidence="11">
    <location>
        <begin position="46"/>
        <end position="221"/>
    </location>
</feature>
<evidence type="ECO:0000259" key="11">
    <source>
        <dbReference type="Pfam" id="PF01514"/>
    </source>
</evidence>
<dbReference type="GO" id="GO:0005886">
    <property type="term" value="C:plasma membrane"/>
    <property type="evidence" value="ECO:0007669"/>
    <property type="project" value="UniProtKB-SubCell"/>
</dbReference>
<dbReference type="Pfam" id="PF01514">
    <property type="entry name" value="YscJ_FliF"/>
    <property type="match status" value="1"/>
</dbReference>
<dbReference type="InterPro" id="IPR013556">
    <property type="entry name" value="Flag_M-ring_C"/>
</dbReference>
<dbReference type="NCBIfam" id="TIGR00206">
    <property type="entry name" value="fliF"/>
    <property type="match status" value="1"/>
</dbReference>
<feature type="transmembrane region" description="Helical" evidence="10">
    <location>
        <begin position="437"/>
        <end position="458"/>
    </location>
</feature>
<gene>
    <name evidence="13" type="ORF">SAMN02745973_00916</name>
</gene>
<keyword evidence="13" id="KW-0969">Cilium</keyword>
<keyword evidence="4" id="KW-1003">Cell membrane</keyword>
<evidence type="ECO:0000256" key="4">
    <source>
        <dbReference type="ARBA" id="ARBA00022475"/>
    </source>
</evidence>
<name>A0A1T4LDY9_9FIRM</name>
<evidence type="ECO:0000256" key="3">
    <source>
        <dbReference type="ARBA" id="ARBA00007971"/>
    </source>
</evidence>
<dbReference type="InterPro" id="IPR045851">
    <property type="entry name" value="AMP-bd_C_sf"/>
</dbReference>
<keyword evidence="14" id="KW-1185">Reference proteome</keyword>
<dbReference type="GO" id="GO:0071973">
    <property type="term" value="P:bacterial-type flagellum-dependent cell motility"/>
    <property type="evidence" value="ECO:0007669"/>
    <property type="project" value="InterPro"/>
</dbReference>
<evidence type="ECO:0000256" key="1">
    <source>
        <dbReference type="ARBA" id="ARBA00004117"/>
    </source>
</evidence>
<keyword evidence="7 10" id="KW-0472">Membrane</keyword>
<evidence type="ECO:0000256" key="6">
    <source>
        <dbReference type="ARBA" id="ARBA00022989"/>
    </source>
</evidence>
<evidence type="ECO:0000256" key="10">
    <source>
        <dbReference type="SAM" id="Phobius"/>
    </source>
</evidence>
<protein>
    <recommendedName>
        <fullName evidence="9">Flagellar M-ring protein</fullName>
    </recommendedName>
</protein>
<evidence type="ECO:0000256" key="2">
    <source>
        <dbReference type="ARBA" id="ARBA00004651"/>
    </source>
</evidence>
<dbReference type="GO" id="GO:0003774">
    <property type="term" value="F:cytoskeletal motor activity"/>
    <property type="evidence" value="ECO:0007669"/>
    <property type="project" value="InterPro"/>
</dbReference>
<keyword evidence="6 10" id="KW-1133">Transmembrane helix</keyword>
<dbReference type="OrthoDB" id="9807026at2"/>
<feature type="transmembrane region" description="Helical" evidence="10">
    <location>
        <begin position="21"/>
        <end position="41"/>
    </location>
</feature>
<dbReference type="GO" id="GO:0009431">
    <property type="term" value="C:bacterial-type flagellum basal body, MS ring"/>
    <property type="evidence" value="ECO:0007669"/>
    <property type="project" value="InterPro"/>
</dbReference>
<evidence type="ECO:0000313" key="13">
    <source>
        <dbReference type="EMBL" id="SJZ52955.1"/>
    </source>
</evidence>
<evidence type="ECO:0000313" key="14">
    <source>
        <dbReference type="Proteomes" id="UP000196365"/>
    </source>
</evidence>
<dbReference type="RefSeq" id="WP_087678391.1">
    <property type="nucleotide sequence ID" value="NZ_FUWV01000004.1"/>
</dbReference>
<sequence>MEKIKELFDKIKKGWKGLSKSKKYAIIIILCSLIIAMIVYYCVFGKKKYVPIFTNLEMDDSAEIVKTLDEKKITDYKIEDDGSTILVPEDQVDKLRLDLAMDGVVPNNGQGFELFDESSSTMTDEDRKILYQRALEGELQRSIQTLEEIEKARVHLTLSEDTVFTKEKQPASASIILDLKPGKELSTEQVKGIISLISGAVKNLPEENVRVVDSKANLLSQNIISSEGDSSLSSANSIERMDTERNFEKNLEEDLKKMLEQTFGVGKVLVKVNADLNFDSQESTVITYDPKEVIRSQQVQINQGKAGTAAGGDSPIDNNTQNYVDENVDTILEEENTRSYSSTTNTEVGETTTHTIKAPGEVKRLSTSVVYDGTLTPETQQAMENIIIAATGYDIDRGDMINVEGIPFDTSYQDQLLEEMEKEEALLAEQKQARKRAILYGTIAAGIIIITLIVFAIIHHKRKKEEEIDLPLIDTKIDEPIPVQEVQPEPIVDLETKETTEEKSVKEYAQKHPDKMAELIRAWIAEDKR</sequence>
<evidence type="ECO:0000256" key="9">
    <source>
        <dbReference type="PIRNR" id="PIRNR004862"/>
    </source>
</evidence>
<dbReference type="PRINTS" id="PR01009">
    <property type="entry name" value="FLGMRINGFLIF"/>
</dbReference>
<keyword evidence="8 9" id="KW-0975">Bacterial flagellum</keyword>
<evidence type="ECO:0000259" key="12">
    <source>
        <dbReference type="Pfam" id="PF08345"/>
    </source>
</evidence>
<keyword evidence="13" id="KW-0282">Flagellum</keyword>
<dbReference type="InterPro" id="IPR043427">
    <property type="entry name" value="YscJ/FliF"/>
</dbReference>
<dbReference type="PANTHER" id="PTHR30046:SF0">
    <property type="entry name" value="FLAGELLAR M-RING PROTEIN"/>
    <property type="match status" value="1"/>
</dbReference>
<dbReference type="Proteomes" id="UP000196365">
    <property type="component" value="Unassembled WGS sequence"/>
</dbReference>
<feature type="domain" description="Flagellar M-ring C-terminal" evidence="12">
    <location>
        <begin position="259"/>
        <end position="408"/>
    </location>
</feature>
<dbReference type="Pfam" id="PF08345">
    <property type="entry name" value="YscJ_FliF_C"/>
    <property type="match status" value="1"/>
</dbReference>
<dbReference type="Gene3D" id="3.30.300.30">
    <property type="match status" value="1"/>
</dbReference>